<evidence type="ECO:0000256" key="1">
    <source>
        <dbReference type="SAM" id="MobiDB-lite"/>
    </source>
</evidence>
<name>A0A559MBE7_9HELO</name>
<accession>A0A559MBE7</accession>
<dbReference type="Pfam" id="PF10295">
    <property type="entry name" value="DUF2406"/>
    <property type="match status" value="1"/>
</dbReference>
<feature type="compositionally biased region" description="Low complexity" evidence="1">
    <location>
        <begin position="354"/>
        <end position="366"/>
    </location>
</feature>
<feature type="compositionally biased region" description="Basic and acidic residues" evidence="1">
    <location>
        <begin position="104"/>
        <end position="120"/>
    </location>
</feature>
<dbReference type="PANTHER" id="PTHR28186">
    <property type="entry name" value="MEIOTICALLY UP-REGULATED GENE 9 PROTEIN"/>
    <property type="match status" value="1"/>
</dbReference>
<feature type="compositionally biased region" description="Pro residues" evidence="1">
    <location>
        <begin position="1"/>
        <end position="11"/>
    </location>
</feature>
<feature type="compositionally biased region" description="Basic and acidic residues" evidence="1">
    <location>
        <begin position="46"/>
        <end position="64"/>
    </location>
</feature>
<dbReference type="PANTHER" id="PTHR28186:SF1">
    <property type="entry name" value="MEIOTICALLY UP-REGULATED GENE 9 PROTEIN"/>
    <property type="match status" value="1"/>
</dbReference>
<evidence type="ECO:0008006" key="4">
    <source>
        <dbReference type="Google" id="ProtNLM"/>
    </source>
</evidence>
<dbReference type="Proteomes" id="UP000315522">
    <property type="component" value="Unassembled WGS sequence"/>
</dbReference>
<keyword evidence="3" id="KW-1185">Reference proteome</keyword>
<feature type="compositionally biased region" description="Polar residues" evidence="1">
    <location>
        <begin position="245"/>
        <end position="255"/>
    </location>
</feature>
<organism evidence="2 3">
    <name type="scientific">Lachnellula willkommii</name>
    <dbReference type="NCBI Taxonomy" id="215461"/>
    <lineage>
        <taxon>Eukaryota</taxon>
        <taxon>Fungi</taxon>
        <taxon>Dikarya</taxon>
        <taxon>Ascomycota</taxon>
        <taxon>Pezizomycotina</taxon>
        <taxon>Leotiomycetes</taxon>
        <taxon>Helotiales</taxon>
        <taxon>Lachnaceae</taxon>
        <taxon>Lachnellula</taxon>
    </lineage>
</organism>
<dbReference type="InterPro" id="IPR018809">
    <property type="entry name" value="DUF2406"/>
</dbReference>
<evidence type="ECO:0000313" key="3">
    <source>
        <dbReference type="Proteomes" id="UP000315522"/>
    </source>
</evidence>
<dbReference type="AlphaFoldDB" id="A0A559MBE7"/>
<gene>
    <name evidence="2" type="ORF">LAWI1_G002978</name>
</gene>
<reference evidence="2 3" key="1">
    <citation type="submission" date="2018-05" db="EMBL/GenBank/DDBJ databases">
        <title>Genome sequencing and assembly of the regulated plant pathogen Lachnellula willkommii and related sister species for the development of diagnostic species identification markers.</title>
        <authorList>
            <person name="Giroux E."/>
            <person name="Bilodeau G."/>
        </authorList>
    </citation>
    <scope>NUCLEOTIDE SEQUENCE [LARGE SCALE GENOMIC DNA]</scope>
    <source>
        <strain evidence="2 3">CBS 172.35</strain>
    </source>
</reference>
<feature type="region of interest" description="Disordered" evidence="1">
    <location>
        <begin position="1"/>
        <end position="380"/>
    </location>
</feature>
<protein>
    <recommendedName>
        <fullName evidence="4">Meiotically up-regulated protein</fullName>
    </recommendedName>
</protein>
<evidence type="ECO:0000313" key="2">
    <source>
        <dbReference type="EMBL" id="TVY90305.1"/>
    </source>
</evidence>
<comment type="caution">
    <text evidence="2">The sequence shown here is derived from an EMBL/GenBank/DDBJ whole genome shotgun (WGS) entry which is preliminary data.</text>
</comment>
<sequence>MASNHPLPPAPGQQQQRPVQQRERAKSTFSFRSHHSQKSSGSGNKVDLHESHQEKDSKRLHSKADPSMALAEAEPSAVANSVQTSLAPIRSIQHRDAQGNPIADPDRSNPTRSRWERPLDTIRAFEAAIDGNYSRKSDIPTDTADTASVYNRRSSYYGGTQVTQNERSQFSQNSYYGRSQPYRPESTYTDRHNGMARPDSYYNGGENAAGPSNGYHPNRARYPRTASEPHFNNGQGGGVYPAPGNQPSYETVTTASGSGGSSGDPAGYSTDPSSENSSMDRVAPLPNRDVETYGFNGFGNTPQYAPPGSALDQRQGPTGAARQGNGYQHQGPPPPSKEGFAPRAPIKLGETTGNATPQPAEEPTPTNEKRKSWFGRKFGK</sequence>
<feature type="compositionally biased region" description="Polar residues" evidence="1">
    <location>
        <begin position="143"/>
        <end position="177"/>
    </location>
</feature>
<proteinExistence type="predicted"/>
<feature type="compositionally biased region" description="Polar residues" evidence="1">
    <location>
        <begin position="270"/>
        <end position="279"/>
    </location>
</feature>
<dbReference type="EMBL" id="QGML01000911">
    <property type="protein sequence ID" value="TVY90305.1"/>
    <property type="molecule type" value="Genomic_DNA"/>
</dbReference>